<dbReference type="GO" id="GO:0008381">
    <property type="term" value="F:mechanosensitive monoatomic ion channel activity"/>
    <property type="evidence" value="ECO:0007669"/>
    <property type="project" value="InterPro"/>
</dbReference>
<keyword evidence="4 7" id="KW-0812">Transmembrane</keyword>
<feature type="domain" description="Mechanosensitive ion channel MscS C-terminal" evidence="11">
    <location>
        <begin position="496"/>
        <end position="599"/>
    </location>
</feature>
<evidence type="ECO:0000256" key="8">
    <source>
        <dbReference type="SAM" id="MobiDB-lite"/>
    </source>
</evidence>
<dbReference type="PANTHER" id="PTHR30221:SF1">
    <property type="entry name" value="SMALL-CONDUCTANCE MECHANOSENSITIVE CHANNEL"/>
    <property type="match status" value="1"/>
</dbReference>
<accession>A0A2K9MD73</accession>
<keyword evidence="6 7" id="KW-0472">Membrane</keyword>
<keyword evidence="9" id="KW-0732">Signal</keyword>
<keyword evidence="7" id="KW-0813">Transport</keyword>
<dbReference type="InterPro" id="IPR011014">
    <property type="entry name" value="MscS_channel_TM-2"/>
</dbReference>
<dbReference type="OrthoDB" id="9792218at2"/>
<comment type="similarity">
    <text evidence="2 7">Belongs to the MscS (TC 1.A.23) family.</text>
</comment>
<feature type="transmembrane region" description="Helical" evidence="7">
    <location>
        <begin position="367"/>
        <end position="389"/>
    </location>
</feature>
<dbReference type="InterPro" id="IPR045275">
    <property type="entry name" value="MscS_archaea/bacteria_type"/>
</dbReference>
<feature type="transmembrane region" description="Helical" evidence="7">
    <location>
        <begin position="395"/>
        <end position="417"/>
    </location>
</feature>
<dbReference type="InterPro" id="IPR023408">
    <property type="entry name" value="MscS_beta-dom_sf"/>
</dbReference>
<keyword evidence="7" id="KW-0997">Cell inner membrane</keyword>
<reference evidence="13" key="1">
    <citation type="submission" date="2017-12" db="EMBL/GenBank/DDBJ databases">
        <title>Genomic analysis of Paracoccus sp. CBA4604.</title>
        <authorList>
            <person name="Roh S.W."/>
            <person name="Kim J.Y."/>
            <person name="Kim J.S."/>
        </authorList>
    </citation>
    <scope>NUCLEOTIDE SEQUENCE [LARGE SCALE GENOMIC DNA]</scope>
    <source>
        <strain evidence="13">CBA4604</strain>
    </source>
</reference>
<dbReference type="SUPFAM" id="SSF82689">
    <property type="entry name" value="Mechanosensitive channel protein MscS (YggB), C-terminal domain"/>
    <property type="match status" value="1"/>
</dbReference>
<gene>
    <name evidence="12" type="ORF">CYR75_00510</name>
</gene>
<evidence type="ECO:0000313" key="13">
    <source>
        <dbReference type="Proteomes" id="UP000234882"/>
    </source>
</evidence>
<comment type="subcellular location">
    <subcellularLocation>
        <location evidence="7">Cell inner membrane</location>
        <topology evidence="7">Multi-pass membrane protein</topology>
    </subcellularLocation>
    <subcellularLocation>
        <location evidence="1">Cell membrane</location>
        <topology evidence="1">Multi-pass membrane protein</topology>
    </subcellularLocation>
</comment>
<keyword evidence="5 7" id="KW-1133">Transmembrane helix</keyword>
<comment type="caution">
    <text evidence="7">Lacks conserved residue(s) required for the propagation of feature annotation.</text>
</comment>
<dbReference type="Pfam" id="PF00924">
    <property type="entry name" value="MS_channel_2nd"/>
    <property type="match status" value="1"/>
</dbReference>
<dbReference type="Pfam" id="PF21082">
    <property type="entry name" value="MS_channel_3rd"/>
    <property type="match status" value="1"/>
</dbReference>
<dbReference type="SUPFAM" id="SSF82861">
    <property type="entry name" value="Mechanosensitive channel protein MscS (YggB), transmembrane region"/>
    <property type="match status" value="1"/>
</dbReference>
<feature type="signal peptide" evidence="9">
    <location>
        <begin position="1"/>
        <end position="28"/>
    </location>
</feature>
<evidence type="ECO:0000259" key="10">
    <source>
        <dbReference type="Pfam" id="PF00924"/>
    </source>
</evidence>
<evidence type="ECO:0000256" key="3">
    <source>
        <dbReference type="ARBA" id="ARBA00022475"/>
    </source>
</evidence>
<dbReference type="PANTHER" id="PTHR30221">
    <property type="entry name" value="SMALL-CONDUCTANCE MECHANOSENSITIVE CHANNEL"/>
    <property type="match status" value="1"/>
</dbReference>
<dbReference type="AlphaFoldDB" id="A0A2K9MD73"/>
<dbReference type="SUPFAM" id="SSF50182">
    <property type="entry name" value="Sm-like ribonucleoproteins"/>
    <property type="match status" value="1"/>
</dbReference>
<dbReference type="InterPro" id="IPR006685">
    <property type="entry name" value="MscS_channel_2nd"/>
</dbReference>
<dbReference type="Gene3D" id="1.10.287.1260">
    <property type="match status" value="1"/>
</dbReference>
<evidence type="ECO:0000256" key="6">
    <source>
        <dbReference type="ARBA" id="ARBA00023136"/>
    </source>
</evidence>
<dbReference type="RefSeq" id="WP_101498370.1">
    <property type="nucleotide sequence ID" value="NZ_CP025583.1"/>
</dbReference>
<dbReference type="InterPro" id="IPR010920">
    <property type="entry name" value="LSM_dom_sf"/>
</dbReference>
<feature type="domain" description="Mechanosensitive ion channel MscS" evidence="10">
    <location>
        <begin position="419"/>
        <end position="484"/>
    </location>
</feature>
<dbReference type="InterPro" id="IPR049278">
    <property type="entry name" value="MS_channel_C"/>
</dbReference>
<dbReference type="Gene3D" id="2.30.30.60">
    <property type="match status" value="1"/>
</dbReference>
<sequence>MLGTRLRREMLGLWLALVLAALAPAAVAQEPEAISGEAFYPSARLDGIQDLLAQLVDSEAAAAHALDGLLEPANTNSPRDTILSFLRLTQRYYDLLVQDSYTAADTAELDHLYDEMEWFFDLRRVAPSLRSDRAVNGAVYLREVLDRIGLPPLDKIPNRKQMLASIKEGYPPSWQIGDTPLVITRIDEGPNAGKYLFSPETLTEAEELYWQLESFPYRTTAAQGFYQASFLTPRPTLQAWTDEFPQWLHHGVYGQTIWQWIALVLVFVLAGLSIWLLLSALGWLTRNASALLRSSALLMVPLYTVLLSLFLYDIITDKIFITGRVFQVSVYILALVALLAGILLIFSFGTVLIDLAKSMGGAGRRVINAQLITLGVRVLSIIAIIALVLQGMQLIGFSLTAIVAGAGVTGLAIALAAQNTLRNVFGSLMLLLDKPFSVGQRVKLNNYEGTVEEIGMRSTRLRLMSGHLVTIPNESVAGMDIENVDQRPSIRRNMTLPLPFDLPQDKIRRAKSILHEILSVAPPALSGEVPQAGSTPPQDPNAPINRPGHLPQVVFDDIAAGSLTLKVTYWYSPPDYPAYLKHRERINHEIIRRFRAEGIYKEVG</sequence>
<dbReference type="GO" id="GO:0005886">
    <property type="term" value="C:plasma membrane"/>
    <property type="evidence" value="ECO:0007669"/>
    <property type="project" value="UniProtKB-SubCell"/>
</dbReference>
<evidence type="ECO:0000256" key="1">
    <source>
        <dbReference type="ARBA" id="ARBA00004651"/>
    </source>
</evidence>
<dbReference type="EMBL" id="CP025583">
    <property type="protein sequence ID" value="AUM72986.1"/>
    <property type="molecule type" value="Genomic_DNA"/>
</dbReference>
<dbReference type="Proteomes" id="UP000234882">
    <property type="component" value="Chromosome"/>
</dbReference>
<comment type="function">
    <text evidence="7">Mechanosensitive channel that participates in the regulation of osmotic pressure changes within the cell, opening in response to stretch forces in the membrane lipid bilayer, without the need for other proteins. Contributes to normal resistance to hypoosmotic shock. Forms an ion channel of 1.0 nanosiemens conductance with a slight preference for anions.</text>
</comment>
<evidence type="ECO:0000256" key="4">
    <source>
        <dbReference type="ARBA" id="ARBA00022692"/>
    </source>
</evidence>
<proteinExistence type="inferred from homology"/>
<evidence type="ECO:0000259" key="11">
    <source>
        <dbReference type="Pfam" id="PF21082"/>
    </source>
</evidence>
<name>A0A2K9MD73_9RHOB</name>
<keyword evidence="13" id="KW-1185">Reference proteome</keyword>
<feature type="chain" id="PRO_5014940619" description="Small-conductance mechanosensitive channel" evidence="9">
    <location>
        <begin position="29"/>
        <end position="604"/>
    </location>
</feature>
<feature type="transmembrane region" description="Helical" evidence="7">
    <location>
        <begin position="257"/>
        <end position="278"/>
    </location>
</feature>
<keyword evidence="3" id="KW-1003">Cell membrane</keyword>
<evidence type="ECO:0000256" key="7">
    <source>
        <dbReference type="RuleBase" id="RU369025"/>
    </source>
</evidence>
<feature type="transmembrane region" description="Helical" evidence="7">
    <location>
        <begin position="290"/>
        <end position="312"/>
    </location>
</feature>
<feature type="transmembrane region" description="Helical" evidence="7">
    <location>
        <begin position="332"/>
        <end position="355"/>
    </location>
</feature>
<dbReference type="InterPro" id="IPR011066">
    <property type="entry name" value="MscS_channel_C_sf"/>
</dbReference>
<evidence type="ECO:0000256" key="2">
    <source>
        <dbReference type="ARBA" id="ARBA00008017"/>
    </source>
</evidence>
<evidence type="ECO:0000256" key="5">
    <source>
        <dbReference type="ARBA" id="ARBA00022989"/>
    </source>
</evidence>
<comment type="subunit">
    <text evidence="7">Homoheptamer.</text>
</comment>
<feature type="region of interest" description="Disordered" evidence="8">
    <location>
        <begin position="525"/>
        <end position="547"/>
    </location>
</feature>
<evidence type="ECO:0000313" key="12">
    <source>
        <dbReference type="EMBL" id="AUM72986.1"/>
    </source>
</evidence>
<protein>
    <recommendedName>
        <fullName evidence="7">Small-conductance mechanosensitive channel</fullName>
    </recommendedName>
</protein>
<organism evidence="12 13">
    <name type="scientific">Paracoccus jeotgali</name>
    <dbReference type="NCBI Taxonomy" id="2065379"/>
    <lineage>
        <taxon>Bacteria</taxon>
        <taxon>Pseudomonadati</taxon>
        <taxon>Pseudomonadota</taxon>
        <taxon>Alphaproteobacteria</taxon>
        <taxon>Rhodobacterales</taxon>
        <taxon>Paracoccaceae</taxon>
        <taxon>Paracoccus</taxon>
    </lineage>
</organism>
<evidence type="ECO:0000256" key="9">
    <source>
        <dbReference type="SAM" id="SignalP"/>
    </source>
</evidence>
<keyword evidence="7" id="KW-0406">Ion transport</keyword>
<dbReference type="KEGG" id="paru:CYR75_00510"/>
<dbReference type="Gene3D" id="3.30.70.100">
    <property type="match status" value="1"/>
</dbReference>
<keyword evidence="7" id="KW-0407">Ion channel</keyword>